<keyword evidence="1" id="KW-1133">Transmembrane helix</keyword>
<proteinExistence type="predicted"/>
<gene>
    <name evidence="2" type="ORF">VNO80_30021</name>
</gene>
<sequence>MNFIFSQLLFCYPILSNKLLYSRYQAGKLADQAETVPLNLIRVMPAQGARIFLFLMLLQGVLYAIWTSEY</sequence>
<evidence type="ECO:0000313" key="3">
    <source>
        <dbReference type="Proteomes" id="UP001374584"/>
    </source>
</evidence>
<keyword evidence="1" id="KW-0812">Transmembrane</keyword>
<reference evidence="2 3" key="1">
    <citation type="submission" date="2024-01" db="EMBL/GenBank/DDBJ databases">
        <title>The genomes of 5 underutilized Papilionoideae crops provide insights into root nodulation and disease resistanc.</title>
        <authorList>
            <person name="Jiang F."/>
        </authorList>
    </citation>
    <scope>NUCLEOTIDE SEQUENCE [LARGE SCALE GENOMIC DNA]</scope>
    <source>
        <strain evidence="2">JINMINGXINNONG_FW02</strain>
        <tissue evidence="2">Leaves</tissue>
    </source>
</reference>
<evidence type="ECO:0000313" key="2">
    <source>
        <dbReference type="EMBL" id="KAK7333256.1"/>
    </source>
</evidence>
<accession>A0AAN9LCG8</accession>
<evidence type="ECO:0000256" key="1">
    <source>
        <dbReference type="SAM" id="Phobius"/>
    </source>
</evidence>
<comment type="caution">
    <text evidence="2">The sequence shown here is derived from an EMBL/GenBank/DDBJ whole genome shotgun (WGS) entry which is preliminary data.</text>
</comment>
<organism evidence="2 3">
    <name type="scientific">Phaseolus coccineus</name>
    <name type="common">Scarlet runner bean</name>
    <name type="synonym">Phaseolus multiflorus</name>
    <dbReference type="NCBI Taxonomy" id="3886"/>
    <lineage>
        <taxon>Eukaryota</taxon>
        <taxon>Viridiplantae</taxon>
        <taxon>Streptophyta</taxon>
        <taxon>Embryophyta</taxon>
        <taxon>Tracheophyta</taxon>
        <taxon>Spermatophyta</taxon>
        <taxon>Magnoliopsida</taxon>
        <taxon>eudicotyledons</taxon>
        <taxon>Gunneridae</taxon>
        <taxon>Pentapetalae</taxon>
        <taxon>rosids</taxon>
        <taxon>fabids</taxon>
        <taxon>Fabales</taxon>
        <taxon>Fabaceae</taxon>
        <taxon>Papilionoideae</taxon>
        <taxon>50 kb inversion clade</taxon>
        <taxon>NPAAA clade</taxon>
        <taxon>indigoferoid/millettioid clade</taxon>
        <taxon>Phaseoleae</taxon>
        <taxon>Phaseolus</taxon>
    </lineage>
</organism>
<keyword evidence="3" id="KW-1185">Reference proteome</keyword>
<dbReference type="AlphaFoldDB" id="A0AAN9LCG8"/>
<feature type="transmembrane region" description="Helical" evidence="1">
    <location>
        <begin position="48"/>
        <end position="66"/>
    </location>
</feature>
<keyword evidence="1" id="KW-0472">Membrane</keyword>
<dbReference type="Proteomes" id="UP001374584">
    <property type="component" value="Unassembled WGS sequence"/>
</dbReference>
<protein>
    <submittedName>
        <fullName evidence="2">Uncharacterized protein</fullName>
    </submittedName>
</protein>
<dbReference type="EMBL" id="JAYMYR010000011">
    <property type="protein sequence ID" value="KAK7333256.1"/>
    <property type="molecule type" value="Genomic_DNA"/>
</dbReference>
<name>A0AAN9LCG8_PHACN</name>